<protein>
    <submittedName>
        <fullName evidence="1">Uncharacterized protein</fullName>
    </submittedName>
</protein>
<dbReference type="AlphaFoldDB" id="A0A0F9AID6"/>
<sequence>PRVTTLHNMAYGSLAALDFDGYS</sequence>
<comment type="caution">
    <text evidence="1">The sequence shown here is derived from an EMBL/GenBank/DDBJ whole genome shotgun (WGS) entry which is preliminary data.</text>
</comment>
<organism evidence="1">
    <name type="scientific">marine sediment metagenome</name>
    <dbReference type="NCBI Taxonomy" id="412755"/>
    <lineage>
        <taxon>unclassified sequences</taxon>
        <taxon>metagenomes</taxon>
        <taxon>ecological metagenomes</taxon>
    </lineage>
</organism>
<accession>A0A0F9AID6</accession>
<evidence type="ECO:0000313" key="1">
    <source>
        <dbReference type="EMBL" id="KKK98055.1"/>
    </source>
</evidence>
<proteinExistence type="predicted"/>
<reference evidence="1" key="1">
    <citation type="journal article" date="2015" name="Nature">
        <title>Complex archaea that bridge the gap between prokaryotes and eukaryotes.</title>
        <authorList>
            <person name="Spang A."/>
            <person name="Saw J.H."/>
            <person name="Jorgensen S.L."/>
            <person name="Zaremba-Niedzwiedzka K."/>
            <person name="Martijn J."/>
            <person name="Lind A.E."/>
            <person name="van Eijk R."/>
            <person name="Schleper C."/>
            <person name="Guy L."/>
            <person name="Ettema T.J."/>
        </authorList>
    </citation>
    <scope>NUCLEOTIDE SEQUENCE</scope>
</reference>
<dbReference type="EMBL" id="LAZR01045780">
    <property type="protein sequence ID" value="KKK98055.1"/>
    <property type="molecule type" value="Genomic_DNA"/>
</dbReference>
<feature type="non-terminal residue" evidence="1">
    <location>
        <position position="1"/>
    </location>
</feature>
<gene>
    <name evidence="1" type="ORF">LCGC14_2646540</name>
</gene>
<name>A0A0F9AID6_9ZZZZ</name>